<feature type="binding site" evidence="5">
    <location>
        <position position="104"/>
    </location>
    <ligand>
        <name>a divalent metal cation</name>
        <dbReference type="ChEBI" id="CHEBI:60240"/>
        <label>1</label>
    </ligand>
</feature>
<evidence type="ECO:0000256" key="3">
    <source>
        <dbReference type="ARBA" id="ARBA00022112"/>
    </source>
</evidence>
<feature type="binding site" evidence="5">
    <location>
        <position position="230"/>
    </location>
    <ligand>
        <name>a divalent metal cation</name>
        <dbReference type="ChEBI" id="CHEBI:60240"/>
        <label>1</label>
    </ligand>
</feature>
<sequence length="271" mass="29814">MVKTKDILGLLNTIAPFDIAEDWDNSGLQAGNLSWEVKKVMIGLDVSLPLMNAAEKWNSDLVLTHHPLMISPEKSIDFNKMPGKAIEIAARQKISIISAHTNLDKAPDGLNDYFASKIGINTTGAFLIDPSSSMPKDAMTGIGRIGYLESPILLKYFVHQIKEKLDLKHLRVTGDMDLPVTTVAICTGSGGSLIDEFLRSGADLYITGDIKYHEARRIEEYSKGLVDVGHFGSEHMAVELLADKLGHAIQMAGLNIQIKKFKKEKDPFIIV</sequence>
<protein>
    <recommendedName>
        <fullName evidence="3">GTP cyclohydrolase 1 type 2 homolog</fullName>
    </recommendedName>
</protein>
<feature type="binding site" evidence="5">
    <location>
        <position position="234"/>
    </location>
    <ligand>
        <name>a divalent metal cation</name>
        <dbReference type="ChEBI" id="CHEBI:60240"/>
        <label>1</label>
    </ligand>
</feature>
<dbReference type="PANTHER" id="PTHR13799">
    <property type="entry name" value="NGG1 INTERACTING FACTOR 3"/>
    <property type="match status" value="1"/>
</dbReference>
<dbReference type="FunFam" id="3.40.1390.30:FF:000001">
    <property type="entry name" value="GTP cyclohydrolase 1 type 2"/>
    <property type="match status" value="1"/>
</dbReference>
<comment type="subunit">
    <text evidence="2">Homohexamer.</text>
</comment>
<accession>A0A1H2EMC4</accession>
<gene>
    <name evidence="6" type="ORF">SAMN04487931_103226</name>
</gene>
<dbReference type="Gene3D" id="3.40.1390.30">
    <property type="entry name" value="NIF3 (NGG1p interacting factor 3)-like"/>
    <property type="match status" value="2"/>
</dbReference>
<dbReference type="AlphaFoldDB" id="A0A1H2EMC4"/>
<dbReference type="GO" id="GO:0005737">
    <property type="term" value="C:cytoplasm"/>
    <property type="evidence" value="ECO:0007669"/>
    <property type="project" value="TreeGrafter"/>
</dbReference>
<dbReference type="RefSeq" id="WP_092231608.1">
    <property type="nucleotide sequence ID" value="NZ_FNLL01000003.1"/>
</dbReference>
<dbReference type="NCBIfam" id="TIGR00486">
    <property type="entry name" value="YbgI_SA1388"/>
    <property type="match status" value="1"/>
</dbReference>
<comment type="similarity">
    <text evidence="1">Belongs to the GTP cyclohydrolase I type 2/NIF3 family.</text>
</comment>
<evidence type="ECO:0000313" key="6">
    <source>
        <dbReference type="EMBL" id="SDT96241.1"/>
    </source>
</evidence>
<keyword evidence="4 5" id="KW-0479">Metal-binding</keyword>
<organism evidence="6 7">
    <name type="scientific">Desulfobacula phenolica</name>
    <dbReference type="NCBI Taxonomy" id="90732"/>
    <lineage>
        <taxon>Bacteria</taxon>
        <taxon>Pseudomonadati</taxon>
        <taxon>Thermodesulfobacteriota</taxon>
        <taxon>Desulfobacteria</taxon>
        <taxon>Desulfobacterales</taxon>
        <taxon>Desulfobacteraceae</taxon>
        <taxon>Desulfobacula</taxon>
    </lineage>
</organism>
<dbReference type="EMBL" id="FNLL01000003">
    <property type="protein sequence ID" value="SDT96241.1"/>
    <property type="molecule type" value="Genomic_DNA"/>
</dbReference>
<dbReference type="GO" id="GO:0046872">
    <property type="term" value="F:metal ion binding"/>
    <property type="evidence" value="ECO:0007669"/>
    <property type="project" value="UniProtKB-KW"/>
</dbReference>
<dbReference type="PANTHER" id="PTHR13799:SF14">
    <property type="entry name" value="GTP CYCLOHYDROLASE 1 TYPE 2 HOMOLOG"/>
    <property type="match status" value="1"/>
</dbReference>
<dbReference type="Proteomes" id="UP000199608">
    <property type="component" value="Unassembled WGS sequence"/>
</dbReference>
<name>A0A1H2EMC4_9BACT</name>
<dbReference type="InterPro" id="IPR036069">
    <property type="entry name" value="DUF34/NIF3_sf"/>
</dbReference>
<dbReference type="InterPro" id="IPR002678">
    <property type="entry name" value="DUF34/NIF3"/>
</dbReference>
<keyword evidence="7" id="KW-1185">Reference proteome</keyword>
<evidence type="ECO:0000256" key="2">
    <source>
        <dbReference type="ARBA" id="ARBA00011643"/>
    </source>
</evidence>
<proteinExistence type="inferred from homology"/>
<evidence type="ECO:0000256" key="4">
    <source>
        <dbReference type="ARBA" id="ARBA00022723"/>
    </source>
</evidence>
<dbReference type="SUPFAM" id="SSF102705">
    <property type="entry name" value="NIF3 (NGG1p interacting factor 3)-like"/>
    <property type="match status" value="1"/>
</dbReference>
<feature type="binding site" evidence="5">
    <location>
        <position position="66"/>
    </location>
    <ligand>
        <name>a divalent metal cation</name>
        <dbReference type="ChEBI" id="CHEBI:60240"/>
        <label>1</label>
    </ligand>
</feature>
<dbReference type="Pfam" id="PF01784">
    <property type="entry name" value="DUF34_NIF3"/>
    <property type="match status" value="1"/>
</dbReference>
<reference evidence="7" key="1">
    <citation type="submission" date="2016-10" db="EMBL/GenBank/DDBJ databases">
        <authorList>
            <person name="Varghese N."/>
            <person name="Submissions S."/>
        </authorList>
    </citation>
    <scope>NUCLEOTIDE SEQUENCE [LARGE SCALE GENOMIC DNA]</scope>
    <source>
        <strain evidence="7">DSM 3384</strain>
    </source>
</reference>
<feature type="binding site" evidence="5">
    <location>
        <position position="65"/>
    </location>
    <ligand>
        <name>a divalent metal cation</name>
        <dbReference type="ChEBI" id="CHEBI:60240"/>
        <label>1</label>
    </ligand>
</feature>
<evidence type="ECO:0000256" key="1">
    <source>
        <dbReference type="ARBA" id="ARBA00006964"/>
    </source>
</evidence>
<evidence type="ECO:0000256" key="5">
    <source>
        <dbReference type="PIRSR" id="PIRSR602678-1"/>
    </source>
</evidence>
<evidence type="ECO:0000313" key="7">
    <source>
        <dbReference type="Proteomes" id="UP000199608"/>
    </source>
</evidence>